<proteinExistence type="predicted"/>
<gene>
    <name evidence="1" type="ORF">LCGC14_2050660</name>
</gene>
<organism evidence="1">
    <name type="scientific">marine sediment metagenome</name>
    <dbReference type="NCBI Taxonomy" id="412755"/>
    <lineage>
        <taxon>unclassified sequences</taxon>
        <taxon>metagenomes</taxon>
        <taxon>ecological metagenomes</taxon>
    </lineage>
</organism>
<comment type="caution">
    <text evidence="1">The sequence shown here is derived from an EMBL/GenBank/DDBJ whole genome shotgun (WGS) entry which is preliminary data.</text>
</comment>
<protein>
    <submittedName>
        <fullName evidence="1">Uncharacterized protein</fullName>
    </submittedName>
</protein>
<dbReference type="EMBL" id="LAZR01024229">
    <property type="protein sequence ID" value="KKL75866.1"/>
    <property type="molecule type" value="Genomic_DNA"/>
</dbReference>
<name>A0A0F9FBL2_9ZZZZ</name>
<evidence type="ECO:0000313" key="1">
    <source>
        <dbReference type="EMBL" id="KKL75866.1"/>
    </source>
</evidence>
<reference evidence="1" key="1">
    <citation type="journal article" date="2015" name="Nature">
        <title>Complex archaea that bridge the gap between prokaryotes and eukaryotes.</title>
        <authorList>
            <person name="Spang A."/>
            <person name="Saw J.H."/>
            <person name="Jorgensen S.L."/>
            <person name="Zaremba-Niedzwiedzka K."/>
            <person name="Martijn J."/>
            <person name="Lind A.E."/>
            <person name="van Eijk R."/>
            <person name="Schleper C."/>
            <person name="Guy L."/>
            <person name="Ettema T.J."/>
        </authorList>
    </citation>
    <scope>NUCLEOTIDE SEQUENCE</scope>
</reference>
<sequence length="258" mass="30005">MGDKPIVDDAEDYAYSKGEMVLRHYMTELEKKVKEFYERFDNRCIDIECIIGLDHKSEVNNIKPFRQRIEKLEKKTDLILTENVVTTTYINRAEGIVKAYQEAYEGHRKKHTYLKKELSELKECISNNHRQHGLHLEKQAKEIKELKEHNHKGIENSIDDILVLIDKRQTNIEEVLREFFKWMEEYDGLPKCFAKKLGGGKTVSKDNEPSLDVEVLNGKTDSKPPSNNGVKGITHRSKILTMKSLENIVGCLLKLKIY</sequence>
<accession>A0A0F9FBL2</accession>
<dbReference type="AlphaFoldDB" id="A0A0F9FBL2"/>